<organism evidence="2 3">
    <name type="scientific">Richelia sinica FACHB-800</name>
    <dbReference type="NCBI Taxonomy" id="1357546"/>
    <lineage>
        <taxon>Bacteria</taxon>
        <taxon>Bacillati</taxon>
        <taxon>Cyanobacteriota</taxon>
        <taxon>Cyanophyceae</taxon>
        <taxon>Nostocales</taxon>
        <taxon>Nostocaceae</taxon>
        <taxon>Richelia</taxon>
    </lineage>
</organism>
<dbReference type="InterPro" id="IPR003823">
    <property type="entry name" value="CP12_dom"/>
</dbReference>
<dbReference type="PANTHER" id="PTHR33921">
    <property type="entry name" value="CALVIN CYCLE PROTEIN CP12-2, CHLOROPLASTIC"/>
    <property type="match status" value="1"/>
</dbReference>
<name>A0A975TAN4_9NOST</name>
<proteinExistence type="predicted"/>
<sequence length="93" mass="10720">MTMTTIDEIKTTINDYKTGQKTIEQTILTAIVQARATCDLEGKESSNCLEAWEIVEELQAEKELQKQAKHRKTDLDIYCEMYPEALECLIYDV</sequence>
<dbReference type="InterPro" id="IPR039314">
    <property type="entry name" value="CP12-like"/>
</dbReference>
<accession>A0A975TAN4</accession>
<dbReference type="Pfam" id="PF02672">
    <property type="entry name" value="CP12"/>
    <property type="match status" value="1"/>
</dbReference>
<gene>
    <name evidence="2" type="ORF">B6N60_04022</name>
</gene>
<dbReference type="PANTHER" id="PTHR33921:SF15">
    <property type="entry name" value="CALVIN CYCLE PROTEIN CP12-2, CHLOROPLASTIC"/>
    <property type="match status" value="1"/>
</dbReference>
<dbReference type="SMART" id="SM01093">
    <property type="entry name" value="CP12"/>
    <property type="match status" value="1"/>
</dbReference>
<reference evidence="2" key="1">
    <citation type="submission" date="2017-04" db="EMBL/GenBank/DDBJ databases">
        <title>Genome deletions in a multicellular cyanobacterial endosymbiont for morphological adaptation in marine diatoms.</title>
        <authorList>
            <person name="Wang Y."/>
            <person name="Gao H."/>
            <person name="Li R."/>
            <person name="Xu X."/>
        </authorList>
    </citation>
    <scope>NUCLEOTIDE SEQUENCE</scope>
    <source>
        <strain evidence="2">FACHB 800</strain>
    </source>
</reference>
<evidence type="ECO:0000259" key="1">
    <source>
        <dbReference type="SMART" id="SM01093"/>
    </source>
</evidence>
<dbReference type="Proteomes" id="UP000683511">
    <property type="component" value="Chromosome"/>
</dbReference>
<protein>
    <recommendedName>
        <fullName evidence="1">CP12 domain-containing protein</fullName>
    </recommendedName>
</protein>
<feature type="domain" description="CP12" evidence="1">
    <location>
        <begin position="23"/>
        <end position="93"/>
    </location>
</feature>
<keyword evidence="3" id="KW-1185">Reference proteome</keyword>
<evidence type="ECO:0000313" key="3">
    <source>
        <dbReference type="Proteomes" id="UP000683511"/>
    </source>
</evidence>
<dbReference type="EMBL" id="CP021056">
    <property type="protein sequence ID" value="QXE25308.1"/>
    <property type="molecule type" value="Genomic_DNA"/>
</dbReference>
<evidence type="ECO:0000313" key="2">
    <source>
        <dbReference type="EMBL" id="QXE25308.1"/>
    </source>
</evidence>
<dbReference type="KEGG" id="rsin:B6N60_04022"/>
<dbReference type="AlphaFoldDB" id="A0A975TAN4"/>